<dbReference type="SUPFAM" id="SSF53474">
    <property type="entry name" value="alpha/beta-Hydrolases"/>
    <property type="match status" value="1"/>
</dbReference>
<dbReference type="PANTHER" id="PTHR48081">
    <property type="entry name" value="AB HYDROLASE SUPERFAMILY PROTEIN C4A8.06C"/>
    <property type="match status" value="1"/>
</dbReference>
<dbReference type="GO" id="GO:0016787">
    <property type="term" value="F:hydrolase activity"/>
    <property type="evidence" value="ECO:0007669"/>
    <property type="project" value="UniProtKB-KW"/>
</dbReference>
<dbReference type="InterPro" id="IPR050300">
    <property type="entry name" value="GDXG_lipolytic_enzyme"/>
</dbReference>
<proteinExistence type="predicted"/>
<dbReference type="InterPro" id="IPR049492">
    <property type="entry name" value="BD-FAE-like_dom"/>
</dbReference>
<dbReference type="AlphaFoldDB" id="A0A1G7BFQ9"/>
<sequence>MTDAGDNSRAPRARARRRRLALFGLAVPVVTAAAGVMVARTTPRPVTKAVRWAFELDAARVTAALGAHEPAGVARVTDQQYRDGDPDARLDVYLPESAAGPLPTVIWTHGGGWISCHKTDFAPYYRLLAAAGFTVVSLDYSLGPEQTYPTPVHQLNDAHAYLVANAERLHVDPTRIVLAGDSAGAQLSSQLAALITNPDYAREVGVTPALRPDQLRGVVLNCGVYDMTKVVGGPGILARAMDQLAWSYIGTKDLRDSAAVAQMSTIRHVTAQFPPTYVSGGNADPLTDSQSVPLAETLRGLGVDVTTVFYPDDHKPALGHEYQFKLDNEDGRWALERTIEFLRKHTEQN</sequence>
<dbReference type="Gene3D" id="3.40.50.1820">
    <property type="entry name" value="alpha/beta hydrolase"/>
    <property type="match status" value="1"/>
</dbReference>
<gene>
    <name evidence="4" type="ORF">SAMN05444580_11324</name>
</gene>
<evidence type="ECO:0000313" key="4">
    <source>
        <dbReference type="EMBL" id="SDE25919.1"/>
    </source>
</evidence>
<keyword evidence="1" id="KW-0378">Hydrolase</keyword>
<dbReference type="STRING" id="168276.SAMN05444580_11324"/>
<evidence type="ECO:0000313" key="5">
    <source>
        <dbReference type="Proteomes" id="UP000199417"/>
    </source>
</evidence>
<name>A0A1G7BFQ9_9NOCA</name>
<reference evidence="4 5" key="1">
    <citation type="submission" date="2016-10" db="EMBL/GenBank/DDBJ databases">
        <authorList>
            <person name="de Groot N.N."/>
        </authorList>
    </citation>
    <scope>NUCLEOTIDE SEQUENCE [LARGE SCALE GENOMIC DNA]</scope>
    <source>
        <strain evidence="4 5">JCM 11308</strain>
    </source>
</reference>
<dbReference type="RefSeq" id="WP_072846249.1">
    <property type="nucleotide sequence ID" value="NZ_FNAB01000013.1"/>
</dbReference>
<keyword evidence="2" id="KW-0812">Transmembrane</keyword>
<evidence type="ECO:0000256" key="1">
    <source>
        <dbReference type="ARBA" id="ARBA00022801"/>
    </source>
</evidence>
<feature type="domain" description="BD-FAE-like" evidence="3">
    <location>
        <begin position="90"/>
        <end position="297"/>
    </location>
</feature>
<dbReference type="EMBL" id="FNAB01000013">
    <property type="protein sequence ID" value="SDE25919.1"/>
    <property type="molecule type" value="Genomic_DNA"/>
</dbReference>
<feature type="transmembrane region" description="Helical" evidence="2">
    <location>
        <begin position="20"/>
        <end position="39"/>
    </location>
</feature>
<accession>A0A1G7BFQ9</accession>
<keyword evidence="2" id="KW-0472">Membrane</keyword>
<protein>
    <submittedName>
        <fullName evidence="4">Acetyl esterase/lipase</fullName>
    </submittedName>
</protein>
<organism evidence="4 5">
    <name type="scientific">Rhodococcus tukisamuensis</name>
    <dbReference type="NCBI Taxonomy" id="168276"/>
    <lineage>
        <taxon>Bacteria</taxon>
        <taxon>Bacillati</taxon>
        <taxon>Actinomycetota</taxon>
        <taxon>Actinomycetes</taxon>
        <taxon>Mycobacteriales</taxon>
        <taxon>Nocardiaceae</taxon>
        <taxon>Rhodococcus</taxon>
    </lineage>
</organism>
<evidence type="ECO:0000256" key="2">
    <source>
        <dbReference type="SAM" id="Phobius"/>
    </source>
</evidence>
<dbReference type="Proteomes" id="UP000199417">
    <property type="component" value="Unassembled WGS sequence"/>
</dbReference>
<dbReference type="Pfam" id="PF20434">
    <property type="entry name" value="BD-FAE"/>
    <property type="match status" value="1"/>
</dbReference>
<keyword evidence="5" id="KW-1185">Reference proteome</keyword>
<dbReference type="InterPro" id="IPR029058">
    <property type="entry name" value="AB_hydrolase_fold"/>
</dbReference>
<evidence type="ECO:0000259" key="3">
    <source>
        <dbReference type="Pfam" id="PF20434"/>
    </source>
</evidence>
<keyword evidence="2" id="KW-1133">Transmembrane helix</keyword>